<reference evidence="3" key="1">
    <citation type="journal article" date="2019" name="Int. J. Syst. Evol. Microbiol.">
        <title>The Global Catalogue of Microorganisms (GCM) 10K type strain sequencing project: providing services to taxonomists for standard genome sequencing and annotation.</title>
        <authorList>
            <consortium name="The Broad Institute Genomics Platform"/>
            <consortium name="The Broad Institute Genome Sequencing Center for Infectious Disease"/>
            <person name="Wu L."/>
            <person name="Ma J."/>
        </authorList>
    </citation>
    <scope>NUCLEOTIDE SEQUENCE [LARGE SCALE GENOMIC DNA]</scope>
    <source>
        <strain evidence="3">JCM 17564</strain>
    </source>
</reference>
<sequence>MTRSAETGRELMSVGLEARAQKVAHDKAGGARLKLSSPSRLGIKRPEGSAPTVSDGVPASRERGAQ</sequence>
<organism evidence="2 3">
    <name type="scientific">Sphingomonas rosea</name>
    <dbReference type="NCBI Taxonomy" id="335605"/>
    <lineage>
        <taxon>Bacteria</taxon>
        <taxon>Pseudomonadati</taxon>
        <taxon>Pseudomonadota</taxon>
        <taxon>Alphaproteobacteria</taxon>
        <taxon>Sphingomonadales</taxon>
        <taxon>Sphingomonadaceae</taxon>
        <taxon>Sphingomonas</taxon>
    </lineage>
</organism>
<proteinExistence type="predicted"/>
<keyword evidence="3" id="KW-1185">Reference proteome</keyword>
<protein>
    <submittedName>
        <fullName evidence="2">Uncharacterized protein</fullName>
    </submittedName>
</protein>
<evidence type="ECO:0000256" key="1">
    <source>
        <dbReference type="SAM" id="MobiDB-lite"/>
    </source>
</evidence>
<evidence type="ECO:0000313" key="3">
    <source>
        <dbReference type="Proteomes" id="UP001424459"/>
    </source>
</evidence>
<comment type="caution">
    <text evidence="2">The sequence shown here is derived from an EMBL/GenBank/DDBJ whole genome shotgun (WGS) entry which is preliminary data.</text>
</comment>
<gene>
    <name evidence="2" type="ORF">GCM10022281_14430</name>
</gene>
<dbReference type="Proteomes" id="UP001424459">
    <property type="component" value="Unassembled WGS sequence"/>
</dbReference>
<name>A0ABP7U3N3_9SPHN</name>
<evidence type="ECO:0000313" key="2">
    <source>
        <dbReference type="EMBL" id="GAA4035221.1"/>
    </source>
</evidence>
<dbReference type="EMBL" id="BAABBR010000001">
    <property type="protein sequence ID" value="GAA4035221.1"/>
    <property type="molecule type" value="Genomic_DNA"/>
</dbReference>
<accession>A0ABP7U3N3</accession>
<feature type="region of interest" description="Disordered" evidence="1">
    <location>
        <begin position="23"/>
        <end position="66"/>
    </location>
</feature>